<dbReference type="Gene3D" id="1.20.5.1430">
    <property type="match status" value="1"/>
</dbReference>
<evidence type="ECO:0000313" key="23">
    <source>
        <dbReference type="Proteomes" id="UP000799757"/>
    </source>
</evidence>
<sequence length="786" mass="84646">MRGVRRNVVASGLLALASRTLAQLASLSIPSSEVTFQLNIPANTASSGSGDIFFQLSAPTSYEWVALGQGTAMTGSNIFLVYTSSGGNNVTVSPRLASGYREPNYNSDAQITLLEGSGVSNGRMIANVKCSNCGSWSGGDMSFKDSSGKWVFAYHSSGGPKNSNDQSASISQHDNQGAFDWAWASAKGGNSANPFTAAPAGSGTGTGAVTATSCVPRPTSGAAAVSETSTRAATSTQSDDDDDDRSTRRGQPTEFPTNYRSRFPTPTAIPNDKRQEINYCDSTDPTNSNGAFTPILSGAQSSMKKRLAAHGILASLAFVIFFPAGAIAIRLASFPLVVAFHAVFQVFAYLVYIAAFGLGVTMANDLQVLNSRHPIIGIVVFVLIFLQPFLGFTHHSLFKKHQTRTFVSHAHIWLGRIVIALGIINGGLGFKLAESMGQGSKSGKIAYAVLAAVFGAVWIAAIVIGERKRAKRGQNPPKHTDMPLVERNSDNGHYAPQNRRSNPAPRRPSTNTTITLRPPTSSPFATFIAVASLSPCLHSPTMGESRQELVAWLNNLLQLNITKVEQCGTGAALCQVFDSIFYDVPMARVKFNANTEYAYLQNFKILQNIFAKHAIDRPIPVESLVKCKMQDNLEFLQFTKRYWDQYFPGHDYDPVSRRKGQAGLASTSAPAPRAAPSAARRAPAASNSAAPRTRTPQTAGGGAASAALREENNVLKETVAGLERERDFYFSKLRDIELLIQQSIEQEPELEKDGSLLQQIQTILYSTEDGFEIPAEAEGEVEEETF</sequence>
<evidence type="ECO:0000256" key="6">
    <source>
        <dbReference type="ARBA" id="ARBA00022618"/>
    </source>
</evidence>
<dbReference type="GO" id="GO:0051301">
    <property type="term" value="P:cell division"/>
    <property type="evidence" value="ECO:0007669"/>
    <property type="project" value="UniProtKB-KW"/>
</dbReference>
<name>A0A6A6X0R6_9PLEO</name>
<feature type="region of interest" description="Disordered" evidence="16">
    <location>
        <begin position="657"/>
        <end position="706"/>
    </location>
</feature>
<dbReference type="Proteomes" id="UP000799757">
    <property type="component" value="Unassembled WGS sequence"/>
</dbReference>
<dbReference type="GO" id="GO:0035371">
    <property type="term" value="C:microtubule plus-end"/>
    <property type="evidence" value="ECO:0007669"/>
    <property type="project" value="UniProtKB-ARBA"/>
</dbReference>
<evidence type="ECO:0000259" key="19">
    <source>
        <dbReference type="PROSITE" id="PS50021"/>
    </source>
</evidence>
<evidence type="ECO:0000256" key="17">
    <source>
        <dbReference type="SAM" id="Phobius"/>
    </source>
</evidence>
<keyword evidence="14" id="KW-0131">Cell cycle</keyword>
<feature type="transmembrane region" description="Helical" evidence="17">
    <location>
        <begin position="445"/>
        <end position="464"/>
    </location>
</feature>
<dbReference type="SMART" id="SM00665">
    <property type="entry name" value="B561"/>
    <property type="match status" value="1"/>
</dbReference>
<evidence type="ECO:0000256" key="18">
    <source>
        <dbReference type="SAM" id="SignalP"/>
    </source>
</evidence>
<keyword evidence="4" id="KW-0813">Transport</keyword>
<evidence type="ECO:0000313" key="22">
    <source>
        <dbReference type="EMBL" id="KAF2789771.1"/>
    </source>
</evidence>
<dbReference type="InterPro" id="IPR001715">
    <property type="entry name" value="CH_dom"/>
</dbReference>
<evidence type="ECO:0000256" key="5">
    <source>
        <dbReference type="ARBA" id="ARBA00022490"/>
    </source>
</evidence>
<dbReference type="PROSITE" id="PS51230">
    <property type="entry name" value="EB1_C"/>
    <property type="match status" value="1"/>
</dbReference>
<dbReference type="PANTHER" id="PTHR47797:SF1">
    <property type="entry name" value="CYTOCHROME B561 DOMAIN-CONTAINING PROTEIN-RELATED"/>
    <property type="match status" value="1"/>
</dbReference>
<evidence type="ECO:0000256" key="4">
    <source>
        <dbReference type="ARBA" id="ARBA00022448"/>
    </source>
</evidence>
<comment type="similarity">
    <text evidence="3">Belongs to the MAPRE family.</text>
</comment>
<dbReference type="GO" id="GO:0051233">
    <property type="term" value="C:spindle midzone"/>
    <property type="evidence" value="ECO:0007669"/>
    <property type="project" value="UniProtKB-ARBA"/>
</dbReference>
<keyword evidence="12 17" id="KW-0472">Membrane</keyword>
<evidence type="ECO:0000256" key="3">
    <source>
        <dbReference type="ARBA" id="ARBA00010729"/>
    </source>
</evidence>
<dbReference type="GO" id="GO:0030473">
    <property type="term" value="P:nuclear migration along microtubule"/>
    <property type="evidence" value="ECO:0007669"/>
    <property type="project" value="UniProtKB-ARBA"/>
</dbReference>
<dbReference type="InterPro" id="IPR036133">
    <property type="entry name" value="EB1_C_sf"/>
</dbReference>
<feature type="signal peptide" evidence="18">
    <location>
        <begin position="1"/>
        <end position="22"/>
    </location>
</feature>
<reference evidence="22" key="1">
    <citation type="journal article" date="2020" name="Stud. Mycol.">
        <title>101 Dothideomycetes genomes: a test case for predicting lifestyles and emergence of pathogens.</title>
        <authorList>
            <person name="Haridas S."/>
            <person name="Albert R."/>
            <person name="Binder M."/>
            <person name="Bloem J."/>
            <person name="Labutti K."/>
            <person name="Salamov A."/>
            <person name="Andreopoulos B."/>
            <person name="Baker S."/>
            <person name="Barry K."/>
            <person name="Bills G."/>
            <person name="Bluhm B."/>
            <person name="Cannon C."/>
            <person name="Castanera R."/>
            <person name="Culley D."/>
            <person name="Daum C."/>
            <person name="Ezra D."/>
            <person name="Gonzalez J."/>
            <person name="Henrissat B."/>
            <person name="Kuo A."/>
            <person name="Liang C."/>
            <person name="Lipzen A."/>
            <person name="Lutzoni F."/>
            <person name="Magnuson J."/>
            <person name="Mondo S."/>
            <person name="Nolan M."/>
            <person name="Ohm R."/>
            <person name="Pangilinan J."/>
            <person name="Park H.-J."/>
            <person name="Ramirez L."/>
            <person name="Alfaro M."/>
            <person name="Sun H."/>
            <person name="Tritt A."/>
            <person name="Yoshinaga Y."/>
            <person name="Zwiers L.-H."/>
            <person name="Turgeon B."/>
            <person name="Goodwin S."/>
            <person name="Spatafora J."/>
            <person name="Crous P."/>
            <person name="Grigoriev I."/>
        </authorList>
    </citation>
    <scope>NUCLEOTIDE SEQUENCE</scope>
    <source>
        <strain evidence="22">CBS 109.77</strain>
    </source>
</reference>
<dbReference type="Pfam" id="PF03188">
    <property type="entry name" value="Cytochrom_B561"/>
    <property type="match status" value="1"/>
</dbReference>
<evidence type="ECO:0000256" key="16">
    <source>
        <dbReference type="SAM" id="MobiDB-lite"/>
    </source>
</evidence>
<feature type="transmembrane region" description="Helical" evidence="17">
    <location>
        <begin position="307"/>
        <end position="329"/>
    </location>
</feature>
<keyword evidence="9" id="KW-0498">Mitosis</keyword>
<keyword evidence="10" id="KW-0249">Electron transport</keyword>
<dbReference type="OrthoDB" id="19261at2759"/>
<evidence type="ECO:0000256" key="9">
    <source>
        <dbReference type="ARBA" id="ARBA00022776"/>
    </source>
</evidence>
<keyword evidence="5" id="KW-0963">Cytoplasm</keyword>
<dbReference type="PANTHER" id="PTHR47797">
    <property type="entry name" value="DEHYDROGENASE, PUTATIVE (AFU_ORTHOLOGUE AFUA_8G05805)-RELATED"/>
    <property type="match status" value="1"/>
</dbReference>
<dbReference type="GO" id="GO:0051010">
    <property type="term" value="F:microtubule plus-end binding"/>
    <property type="evidence" value="ECO:0007669"/>
    <property type="project" value="UniProtKB-ARBA"/>
</dbReference>
<keyword evidence="18" id="KW-0732">Signal</keyword>
<evidence type="ECO:0000256" key="7">
    <source>
        <dbReference type="ARBA" id="ARBA00022692"/>
    </source>
</evidence>
<dbReference type="SUPFAM" id="SSF49344">
    <property type="entry name" value="CBD9-like"/>
    <property type="match status" value="1"/>
</dbReference>
<dbReference type="SUPFAM" id="SSF140612">
    <property type="entry name" value="EB1 dimerisation domain-like"/>
    <property type="match status" value="1"/>
</dbReference>
<dbReference type="InterPro" id="IPR015920">
    <property type="entry name" value="Cellobiose_DH-like_cyt"/>
</dbReference>
<dbReference type="AlphaFoldDB" id="A0A6A6X0R6"/>
<dbReference type="GO" id="GO:0072686">
    <property type="term" value="C:mitotic spindle"/>
    <property type="evidence" value="ECO:0007669"/>
    <property type="project" value="UniProtKB-ARBA"/>
</dbReference>
<feature type="compositionally biased region" description="Low complexity" evidence="16">
    <location>
        <begin position="495"/>
        <end position="509"/>
    </location>
</feature>
<organism evidence="22 23">
    <name type="scientific">Melanomma pulvis-pyrius CBS 109.77</name>
    <dbReference type="NCBI Taxonomy" id="1314802"/>
    <lineage>
        <taxon>Eukaryota</taxon>
        <taxon>Fungi</taxon>
        <taxon>Dikarya</taxon>
        <taxon>Ascomycota</taxon>
        <taxon>Pezizomycotina</taxon>
        <taxon>Dothideomycetes</taxon>
        <taxon>Pleosporomycetidae</taxon>
        <taxon>Pleosporales</taxon>
        <taxon>Melanommataceae</taxon>
        <taxon>Melanomma</taxon>
    </lineage>
</organism>
<dbReference type="InterPro" id="IPR006593">
    <property type="entry name" value="Cyt_b561/ferric_Rdtase_TM"/>
</dbReference>
<keyword evidence="8 15" id="KW-0493">Microtubule</keyword>
<feature type="region of interest" description="Disordered" evidence="16">
    <location>
        <begin position="195"/>
        <end position="274"/>
    </location>
</feature>
<evidence type="ECO:0000256" key="10">
    <source>
        <dbReference type="ARBA" id="ARBA00022982"/>
    </source>
</evidence>
<evidence type="ECO:0000256" key="2">
    <source>
        <dbReference type="ARBA" id="ARBA00004370"/>
    </source>
</evidence>
<dbReference type="Pfam" id="PF03271">
    <property type="entry name" value="EB1"/>
    <property type="match status" value="1"/>
</dbReference>
<keyword evidence="11 17" id="KW-1133">Transmembrane helix</keyword>
<feature type="region of interest" description="Disordered" evidence="16">
    <location>
        <begin position="470"/>
        <end position="519"/>
    </location>
</feature>
<dbReference type="SMART" id="SM00664">
    <property type="entry name" value="DoH"/>
    <property type="match status" value="1"/>
</dbReference>
<evidence type="ECO:0000259" key="20">
    <source>
        <dbReference type="PROSITE" id="PS50939"/>
    </source>
</evidence>
<keyword evidence="13" id="KW-0206">Cytoskeleton</keyword>
<dbReference type="Gene3D" id="1.20.120.1770">
    <property type="match status" value="1"/>
</dbReference>
<accession>A0A6A6X0R6</accession>
<dbReference type="EMBL" id="MU002114">
    <property type="protein sequence ID" value="KAF2789771.1"/>
    <property type="molecule type" value="Genomic_DNA"/>
</dbReference>
<dbReference type="PROSITE" id="PS50939">
    <property type="entry name" value="CYTOCHROME_B561"/>
    <property type="match status" value="1"/>
</dbReference>
<proteinExistence type="inferred from homology"/>
<dbReference type="InterPro" id="IPR005018">
    <property type="entry name" value="DOMON_domain"/>
</dbReference>
<evidence type="ECO:0000256" key="1">
    <source>
        <dbReference type="ARBA" id="ARBA00004245"/>
    </source>
</evidence>
<evidence type="ECO:0000256" key="13">
    <source>
        <dbReference type="ARBA" id="ARBA00023212"/>
    </source>
</evidence>
<feature type="compositionally biased region" description="Low complexity" evidence="16">
    <location>
        <begin position="222"/>
        <end position="237"/>
    </location>
</feature>
<protein>
    <submittedName>
        <fullName evidence="22">Iron reductase domain protein</fullName>
    </submittedName>
</protein>
<feature type="transmembrane region" description="Helical" evidence="17">
    <location>
        <begin position="336"/>
        <end position="355"/>
    </location>
</feature>
<feature type="compositionally biased region" description="Low complexity" evidence="16">
    <location>
        <begin position="196"/>
        <end position="212"/>
    </location>
</feature>
<feature type="compositionally biased region" description="Low complexity" evidence="16">
    <location>
        <begin position="665"/>
        <end position="695"/>
    </location>
</feature>
<dbReference type="Pfam" id="PF16010">
    <property type="entry name" value="CDH-cyt"/>
    <property type="match status" value="1"/>
</dbReference>
<keyword evidence="6" id="KW-0132">Cell division</keyword>
<feature type="domain" description="EB1 C-terminal" evidence="21">
    <location>
        <begin position="697"/>
        <end position="773"/>
    </location>
</feature>
<dbReference type="FunFam" id="1.20.5.1430:FF:000005">
    <property type="entry name" value="Eb1, isoform E"/>
    <property type="match status" value="1"/>
</dbReference>
<feature type="domain" description="Cytochrome b561" evidence="20">
    <location>
        <begin position="276"/>
        <end position="470"/>
    </location>
</feature>
<feature type="domain" description="Calponin-homology (CH)" evidence="19">
    <location>
        <begin position="543"/>
        <end position="644"/>
    </location>
</feature>
<evidence type="ECO:0000256" key="15">
    <source>
        <dbReference type="PROSITE-ProRule" id="PRU00576"/>
    </source>
</evidence>
<feature type="compositionally biased region" description="Polar residues" evidence="16">
    <location>
        <begin position="510"/>
        <end position="519"/>
    </location>
</feature>
<dbReference type="Gene3D" id="1.10.418.10">
    <property type="entry name" value="Calponin-like domain"/>
    <property type="match status" value="1"/>
</dbReference>
<keyword evidence="7 17" id="KW-0812">Transmembrane</keyword>
<dbReference type="FunFam" id="1.10.418.10:FF:000028">
    <property type="entry name" value="RP/EB family microtubule-associated protein"/>
    <property type="match status" value="1"/>
</dbReference>
<keyword evidence="23" id="KW-1185">Reference proteome</keyword>
<dbReference type="InterPro" id="IPR004953">
    <property type="entry name" value="EB1_C"/>
</dbReference>
<evidence type="ECO:0000259" key="21">
    <source>
        <dbReference type="PROSITE" id="PS51230"/>
    </source>
</evidence>
<evidence type="ECO:0000256" key="8">
    <source>
        <dbReference type="ARBA" id="ARBA00022701"/>
    </source>
</evidence>
<dbReference type="PROSITE" id="PS50021">
    <property type="entry name" value="CH"/>
    <property type="match status" value="1"/>
</dbReference>
<feature type="chain" id="PRO_5025466546" evidence="18">
    <location>
        <begin position="23"/>
        <end position="786"/>
    </location>
</feature>
<dbReference type="GO" id="GO:0016020">
    <property type="term" value="C:membrane"/>
    <property type="evidence" value="ECO:0007669"/>
    <property type="project" value="UniProtKB-SubCell"/>
</dbReference>
<dbReference type="InterPro" id="IPR036872">
    <property type="entry name" value="CH_dom_sf"/>
</dbReference>
<feature type="transmembrane region" description="Helical" evidence="17">
    <location>
        <begin position="375"/>
        <end position="392"/>
    </location>
</feature>
<dbReference type="Gene3D" id="2.60.40.1210">
    <property type="entry name" value="Cellobiose dehydrogenase, cytochrome domain"/>
    <property type="match status" value="1"/>
</dbReference>
<dbReference type="GO" id="GO:0035372">
    <property type="term" value="P:protein localization to microtubule"/>
    <property type="evidence" value="ECO:0007669"/>
    <property type="project" value="UniProtKB-ARBA"/>
</dbReference>
<gene>
    <name evidence="22" type="ORF">K505DRAFT_410145</name>
</gene>
<feature type="transmembrane region" description="Helical" evidence="17">
    <location>
        <begin position="413"/>
        <end position="433"/>
    </location>
</feature>
<dbReference type="CDD" id="cd09630">
    <property type="entry name" value="CDH_like_cytochrome"/>
    <property type="match status" value="1"/>
</dbReference>
<dbReference type="CDD" id="cd08760">
    <property type="entry name" value="Cyt_b561_FRRS1_like"/>
    <property type="match status" value="1"/>
</dbReference>
<evidence type="ECO:0000256" key="11">
    <source>
        <dbReference type="ARBA" id="ARBA00022989"/>
    </source>
</evidence>
<evidence type="ECO:0000256" key="14">
    <source>
        <dbReference type="ARBA" id="ARBA00023306"/>
    </source>
</evidence>
<dbReference type="SUPFAM" id="SSF47576">
    <property type="entry name" value="Calponin-homology domain, CH-domain"/>
    <property type="match status" value="1"/>
</dbReference>
<comment type="subcellular location">
    <subcellularLocation>
        <location evidence="1">Cytoplasm</location>
        <location evidence="1">Cytoskeleton</location>
    </subcellularLocation>
    <subcellularLocation>
        <location evidence="2">Membrane</location>
    </subcellularLocation>
</comment>
<evidence type="ECO:0000256" key="12">
    <source>
        <dbReference type="ARBA" id="ARBA00023136"/>
    </source>
</evidence>